<dbReference type="EMBL" id="WVHS01000002">
    <property type="protein sequence ID" value="MXV16081.1"/>
    <property type="molecule type" value="Genomic_DNA"/>
</dbReference>
<gene>
    <name evidence="3" type="ORF">GS398_12270</name>
</gene>
<keyword evidence="4" id="KW-1185">Reference proteome</keyword>
<dbReference type="Pfam" id="PF04738">
    <property type="entry name" value="Lant_dehydr_N"/>
    <property type="match status" value="1"/>
</dbReference>
<protein>
    <recommendedName>
        <fullName evidence="5">Lantibiotic dehydratase</fullName>
    </recommendedName>
</protein>
<dbReference type="RefSeq" id="WP_160907036.1">
    <property type="nucleotide sequence ID" value="NZ_WVHS01000002.1"/>
</dbReference>
<name>A0A7K1XYK8_9SPHI</name>
<dbReference type="Pfam" id="PF14028">
    <property type="entry name" value="Lant_dehydr_C"/>
    <property type="match status" value="1"/>
</dbReference>
<organism evidence="3 4">
    <name type="scientific">Hufsiella ginkgonis</name>
    <dbReference type="NCBI Taxonomy" id="2695274"/>
    <lineage>
        <taxon>Bacteria</taxon>
        <taxon>Pseudomonadati</taxon>
        <taxon>Bacteroidota</taxon>
        <taxon>Sphingobacteriia</taxon>
        <taxon>Sphingobacteriales</taxon>
        <taxon>Sphingobacteriaceae</taxon>
        <taxon>Hufsiella</taxon>
    </lineage>
</organism>
<dbReference type="InterPro" id="IPR006827">
    <property type="entry name" value="Lant_deHydtase_N"/>
</dbReference>
<comment type="caution">
    <text evidence="3">The sequence shown here is derived from an EMBL/GenBank/DDBJ whole genome shotgun (WGS) entry which is preliminary data.</text>
</comment>
<feature type="domain" description="Thiopeptide-type bacteriocin biosynthesis" evidence="2">
    <location>
        <begin position="733"/>
        <end position="992"/>
    </location>
</feature>
<evidence type="ECO:0008006" key="5">
    <source>
        <dbReference type="Google" id="ProtNLM"/>
    </source>
</evidence>
<proteinExistence type="predicted"/>
<evidence type="ECO:0000259" key="1">
    <source>
        <dbReference type="Pfam" id="PF04738"/>
    </source>
</evidence>
<dbReference type="NCBIfam" id="TIGR03891">
    <property type="entry name" value="thiopep_ocin"/>
    <property type="match status" value="1"/>
</dbReference>
<accession>A0A7K1XYK8</accession>
<feature type="domain" description="Lantibiotic dehydratase N-terminal" evidence="1">
    <location>
        <begin position="35"/>
        <end position="662"/>
    </location>
</feature>
<dbReference type="Proteomes" id="UP000451233">
    <property type="component" value="Unassembled WGS sequence"/>
</dbReference>
<evidence type="ECO:0000313" key="4">
    <source>
        <dbReference type="Proteomes" id="UP000451233"/>
    </source>
</evidence>
<evidence type="ECO:0000259" key="2">
    <source>
        <dbReference type="Pfam" id="PF14028"/>
    </source>
</evidence>
<sequence>MNYHFLPELVMRSPAISYANYSLAYAEALCRTDFFKSAILLASESFYQELEKNRFEMSLLNSAQRITLMKYVNRMCFRPTPFGLFSGFSVLQWGVQEGPVTIKAPFGKVHLHADHGLSAALGKILKSRLKPFAQYRVNPTIYTPGQEYRYLFAQKVQGKSRYQFNLDSFARNPLIRGILSFCSGYRTTREITAFICEKAGCSEQEAMDYIDSLAAKQVLESADDQPITGDSYEISLLVKCRDLGIAGSDIDNIQTLTTLLYGHHLPDKALTARIADKLSASGLDVPGKGCFYSAYEHQVMNPVLDQSILASVKSGIRCLDRLLPAPEINPAIERFKEAFQQKFEGRTIPLLLALDPEAGVGYGNSHAVGNTDELLETVQFVKEDPAPEKLHWTATHRLLFQKWKQYPNAENEPATIQLSDADLMQLPEPTSPYPAGISVLFRVFDDKVLIEQAGGATSTALIGRFSLFSEEVACVAKTLARQEQAANPGIAFAEIVHLCDTHADNINRRTVIHELEIPVLCQSALPAQQQLLLNDLFVAVKNNELVLYSGRLKKRVIPRLSTAFNYLRNDLPLFRFLCDLQFQGLKSSFSLDLTRLFPGLGFYPRIEYRQSILHLAAWHFKAAQLTGDQPGFFREHGVPRYFSLTRNDHQLVFDTENEQDVLLFWETVKNAGSVVLKEFILEKDALVKGQQGHPFINQFLTCATSNQQVYRPYTFQLKKSDVAKRKFVPGSGWLYLKIYCHPNRSNEILSGYLVPAIAGTGKSREWFFVRYQDPSFHLRVRLKISPADAAHFLEKCNELLGNAVDGEQVEKIQTDTYVRELERYGERTIDITETLFYRSSVLVATFIKKFEEGRSRYNYYSFALVTVNEQVKILFPDETERLSFLQHTYKGFLAEYGRQRELKVSFDQLFRKFRKEFEAALKDQSYLSQLRLGSGFAAIRGSLKQLRKLTSKLPPAEHIARYRDILHMHMNRIFVQDSRKLELTTYYVLYKFTLGDQKARKRGH</sequence>
<dbReference type="InterPro" id="IPR023809">
    <property type="entry name" value="Thiopep_bacteriocin_synth_dom"/>
</dbReference>
<dbReference type="AlphaFoldDB" id="A0A7K1XYK8"/>
<reference evidence="3 4" key="1">
    <citation type="submission" date="2019-11" db="EMBL/GenBank/DDBJ databases">
        <title>Pedobacter sp. HMF7056 Genome sequencing and assembly.</title>
        <authorList>
            <person name="Kang H."/>
            <person name="Kim H."/>
            <person name="Joh K."/>
        </authorList>
    </citation>
    <scope>NUCLEOTIDE SEQUENCE [LARGE SCALE GENOMIC DNA]</scope>
    <source>
        <strain evidence="3 4">HMF7056</strain>
    </source>
</reference>
<evidence type="ECO:0000313" key="3">
    <source>
        <dbReference type="EMBL" id="MXV16081.1"/>
    </source>
</evidence>